<keyword evidence="4" id="KW-1185">Reference proteome</keyword>
<dbReference type="EMBL" id="QJKJ01003774">
    <property type="protein sequence ID" value="RDX96933.1"/>
    <property type="molecule type" value="Genomic_DNA"/>
</dbReference>
<evidence type="ECO:0000313" key="3">
    <source>
        <dbReference type="EMBL" id="RDX96933.1"/>
    </source>
</evidence>
<comment type="caution">
    <text evidence="3">The sequence shown here is derived from an EMBL/GenBank/DDBJ whole genome shotgun (WGS) entry which is preliminary data.</text>
</comment>
<feature type="compositionally biased region" description="Basic residues" evidence="1">
    <location>
        <begin position="24"/>
        <end position="34"/>
    </location>
</feature>
<reference evidence="3" key="1">
    <citation type="submission" date="2018-05" db="EMBL/GenBank/DDBJ databases">
        <title>Draft genome of Mucuna pruriens seed.</title>
        <authorList>
            <person name="Nnadi N.E."/>
            <person name="Vos R."/>
            <person name="Hasami M.H."/>
            <person name="Devisetty U.K."/>
            <person name="Aguiy J.C."/>
        </authorList>
    </citation>
    <scope>NUCLEOTIDE SEQUENCE [LARGE SCALE GENOMIC DNA]</scope>
    <source>
        <strain evidence="3">JCA_2017</strain>
    </source>
</reference>
<evidence type="ECO:0000256" key="1">
    <source>
        <dbReference type="SAM" id="MobiDB-lite"/>
    </source>
</evidence>
<protein>
    <recommendedName>
        <fullName evidence="2">Retrotransposon gag domain-containing protein</fullName>
    </recommendedName>
</protein>
<dbReference type="InterPro" id="IPR005162">
    <property type="entry name" value="Retrotrans_gag_dom"/>
</dbReference>
<accession>A0A371H2R2</accession>
<dbReference type="OrthoDB" id="1731207at2759"/>
<gene>
    <name evidence="3" type="ORF">CR513_20361</name>
</gene>
<evidence type="ECO:0000313" key="4">
    <source>
        <dbReference type="Proteomes" id="UP000257109"/>
    </source>
</evidence>
<feature type="domain" description="Retrotransposon gag" evidence="2">
    <location>
        <begin position="104"/>
        <end position="153"/>
    </location>
</feature>
<feature type="compositionally biased region" description="Basic and acidic residues" evidence="1">
    <location>
        <begin position="49"/>
        <end position="59"/>
    </location>
</feature>
<proteinExistence type="predicted"/>
<feature type="compositionally biased region" description="Basic and acidic residues" evidence="1">
    <location>
        <begin position="1"/>
        <end position="21"/>
    </location>
</feature>
<dbReference type="PANTHER" id="PTHR35046">
    <property type="entry name" value="ZINC KNUCKLE (CCHC-TYPE) FAMILY PROTEIN"/>
    <property type="match status" value="1"/>
</dbReference>
<evidence type="ECO:0000259" key="2">
    <source>
        <dbReference type="Pfam" id="PF03732"/>
    </source>
</evidence>
<feature type="non-terminal residue" evidence="3">
    <location>
        <position position="1"/>
    </location>
</feature>
<name>A0A371H2R2_MUCPR</name>
<dbReference type="Pfam" id="PF03732">
    <property type="entry name" value="Retrotrans_gag"/>
    <property type="match status" value="1"/>
</dbReference>
<dbReference type="AlphaFoldDB" id="A0A371H2R2"/>
<dbReference type="Proteomes" id="UP000257109">
    <property type="component" value="Unassembled WGS sequence"/>
</dbReference>
<dbReference type="PANTHER" id="PTHR35046:SF9">
    <property type="entry name" value="RNA-DIRECTED DNA POLYMERASE"/>
    <property type="match status" value="1"/>
</dbReference>
<feature type="region of interest" description="Disordered" evidence="1">
    <location>
        <begin position="1"/>
        <end position="59"/>
    </location>
</feature>
<organism evidence="3 4">
    <name type="scientific">Mucuna pruriens</name>
    <name type="common">Velvet bean</name>
    <name type="synonym">Dolichos pruriens</name>
    <dbReference type="NCBI Taxonomy" id="157652"/>
    <lineage>
        <taxon>Eukaryota</taxon>
        <taxon>Viridiplantae</taxon>
        <taxon>Streptophyta</taxon>
        <taxon>Embryophyta</taxon>
        <taxon>Tracheophyta</taxon>
        <taxon>Spermatophyta</taxon>
        <taxon>Magnoliopsida</taxon>
        <taxon>eudicotyledons</taxon>
        <taxon>Gunneridae</taxon>
        <taxon>Pentapetalae</taxon>
        <taxon>rosids</taxon>
        <taxon>fabids</taxon>
        <taxon>Fabales</taxon>
        <taxon>Fabaceae</taxon>
        <taxon>Papilionoideae</taxon>
        <taxon>50 kb inversion clade</taxon>
        <taxon>NPAAA clade</taxon>
        <taxon>indigoferoid/millettioid clade</taxon>
        <taxon>Phaseoleae</taxon>
        <taxon>Mucuna</taxon>
    </lineage>
</organism>
<sequence>MEKENMQPSMKKSEASDEQGHVSRSSRSHTSHRRGNNEKLERHRRHRRERDEPRRDDLERENKPKAYLDWEMKIEKIFACHNIHENLKVIFVTLEFSAYALVWWYQILYDLRERFVPTHYARDLYVKLKRLYQGSKGVEEYFKEMEICMVKAQIKVS</sequence>